<evidence type="ECO:0000313" key="8">
    <source>
        <dbReference type="EMBL" id="SHL39719.1"/>
    </source>
</evidence>
<reference evidence="8 9" key="1">
    <citation type="submission" date="2016-11" db="EMBL/GenBank/DDBJ databases">
        <authorList>
            <person name="Jaros S."/>
            <person name="Januszkiewicz K."/>
            <person name="Wedrychowicz H."/>
        </authorList>
    </citation>
    <scope>NUCLEOTIDE SEQUENCE [LARGE SCALE GENOMIC DNA]</scope>
    <source>
        <strain evidence="8 9">DSM 22153</strain>
    </source>
</reference>
<evidence type="ECO:0000256" key="4">
    <source>
        <dbReference type="ARBA" id="ARBA00022989"/>
    </source>
</evidence>
<keyword evidence="5" id="KW-0472">Membrane</keyword>
<dbReference type="GO" id="GO:0006865">
    <property type="term" value="P:amino acid transport"/>
    <property type="evidence" value="ECO:0007669"/>
    <property type="project" value="UniProtKB-KW"/>
</dbReference>
<feature type="chain" id="PRO_5012070790" evidence="6">
    <location>
        <begin position="22"/>
        <end position="402"/>
    </location>
</feature>
<dbReference type="InterPro" id="IPR001828">
    <property type="entry name" value="ANF_lig-bd_rcpt"/>
</dbReference>
<evidence type="ECO:0000256" key="1">
    <source>
        <dbReference type="ARBA" id="ARBA00004370"/>
    </source>
</evidence>
<comment type="subcellular location">
    <subcellularLocation>
        <location evidence="1">Membrane</location>
    </subcellularLocation>
</comment>
<keyword evidence="2" id="KW-0812">Transmembrane</keyword>
<protein>
    <submittedName>
        <fullName evidence="8">Amino acid/amide ABC transporter substrate-binding protein, HAAT family</fullName>
    </submittedName>
</protein>
<keyword evidence="9" id="KW-1185">Reference proteome</keyword>
<dbReference type="PANTHER" id="PTHR30483">
    <property type="entry name" value="LEUCINE-SPECIFIC-BINDING PROTEIN"/>
    <property type="match status" value="1"/>
</dbReference>
<keyword evidence="6" id="KW-0732">Signal</keyword>
<organism evidence="8 9">
    <name type="scientific">Roseibium suaedae</name>
    <dbReference type="NCBI Taxonomy" id="735517"/>
    <lineage>
        <taxon>Bacteria</taxon>
        <taxon>Pseudomonadati</taxon>
        <taxon>Pseudomonadota</taxon>
        <taxon>Alphaproteobacteria</taxon>
        <taxon>Hyphomicrobiales</taxon>
        <taxon>Stappiaceae</taxon>
        <taxon>Roseibium</taxon>
    </lineage>
</organism>
<dbReference type="PANTHER" id="PTHR30483:SF6">
    <property type="entry name" value="PERIPLASMIC BINDING PROTEIN OF ABC TRANSPORTER FOR NATURAL AMINO ACIDS"/>
    <property type="match status" value="1"/>
</dbReference>
<dbReference type="InterPro" id="IPR000709">
    <property type="entry name" value="Leu_Ile_Val-bd"/>
</dbReference>
<evidence type="ECO:0000313" key="9">
    <source>
        <dbReference type="Proteomes" id="UP000186002"/>
    </source>
</evidence>
<keyword evidence="3" id="KW-0029">Amino-acid transport</keyword>
<evidence type="ECO:0000256" key="3">
    <source>
        <dbReference type="ARBA" id="ARBA00022970"/>
    </source>
</evidence>
<feature type="signal peptide" evidence="6">
    <location>
        <begin position="1"/>
        <end position="21"/>
    </location>
</feature>
<proteinExistence type="predicted"/>
<dbReference type="SUPFAM" id="SSF53822">
    <property type="entry name" value="Periplasmic binding protein-like I"/>
    <property type="match status" value="1"/>
</dbReference>
<dbReference type="STRING" id="735517.SAMN05444272_0482"/>
<evidence type="ECO:0000256" key="2">
    <source>
        <dbReference type="ARBA" id="ARBA00022692"/>
    </source>
</evidence>
<dbReference type="CDD" id="cd06346">
    <property type="entry name" value="PBP1_ABC_ligand_binding-like"/>
    <property type="match status" value="1"/>
</dbReference>
<dbReference type="Pfam" id="PF01094">
    <property type="entry name" value="ANF_receptor"/>
    <property type="match status" value="1"/>
</dbReference>
<name>A0A1M7AAU6_9HYPH</name>
<accession>A0A1M7AAU6</accession>
<keyword evidence="3" id="KW-0813">Transport</keyword>
<dbReference type="EMBL" id="FRBW01000001">
    <property type="protein sequence ID" value="SHL39719.1"/>
    <property type="molecule type" value="Genomic_DNA"/>
</dbReference>
<keyword evidence="4" id="KW-1133">Transmembrane helix</keyword>
<dbReference type="RefSeq" id="WP_073008317.1">
    <property type="nucleotide sequence ID" value="NZ_FRBW01000001.1"/>
</dbReference>
<dbReference type="Gene3D" id="3.40.50.2300">
    <property type="match status" value="2"/>
</dbReference>
<dbReference type="InterPro" id="IPR051010">
    <property type="entry name" value="BCAA_transport"/>
</dbReference>
<dbReference type="InterPro" id="IPR028082">
    <property type="entry name" value="Peripla_BP_I"/>
</dbReference>
<evidence type="ECO:0000256" key="6">
    <source>
        <dbReference type="SAM" id="SignalP"/>
    </source>
</evidence>
<dbReference type="OrthoDB" id="7337537at2"/>
<dbReference type="PRINTS" id="PR00337">
    <property type="entry name" value="LEUILEVALBP"/>
</dbReference>
<dbReference type="AlphaFoldDB" id="A0A1M7AAU6"/>
<dbReference type="Proteomes" id="UP000186002">
    <property type="component" value="Unassembled WGS sequence"/>
</dbReference>
<sequence length="402" mass="40414">MKSKFFALALAGGLLAATALAGAPAHADVKIGLLGGVSGPIAAMAPAMIDAAQLAFQQVNEQGGVLDGQKIVGAVGDSACSPQGGTDAATKAVNIEGVTAIVGPHCSGAVLAAAGSVTIPAGVTVVTPSGTSPEITGLADNDTVFRTVPSDDFQGRALARTLKAEGYSKVAVAYINNDYGTGLANAFKSEFEAQGGEIAGFAAHEDGKASYRSNLADLASGGADTLVIFDYGDGTGLTLLRQALENGFFEKFIGGDGMKSDAPIKELGAENLTTFYASSPVGEKSDALNVFNEAFKAAGGDPDAIFVTTSYDAAFLLALAVEKAGGDKAGIPAALRAVSSGEGEAILPGEWKKAKELIAAGKAIDYKGAAGDLNFDQAGDVPGAYSLFKVGANGFEVVSEMK</sequence>
<evidence type="ECO:0000256" key="5">
    <source>
        <dbReference type="ARBA" id="ARBA00023136"/>
    </source>
</evidence>
<feature type="domain" description="Receptor ligand binding region" evidence="7">
    <location>
        <begin position="51"/>
        <end position="390"/>
    </location>
</feature>
<evidence type="ECO:0000259" key="7">
    <source>
        <dbReference type="Pfam" id="PF01094"/>
    </source>
</evidence>
<gene>
    <name evidence="8" type="ORF">SAMN05444272_0482</name>
</gene>